<name>A0A9J6CZ24_RHIMP</name>
<dbReference type="EMBL" id="JABSTU010004335">
    <property type="protein sequence ID" value="KAH7964018.1"/>
    <property type="molecule type" value="Genomic_DNA"/>
</dbReference>
<dbReference type="Proteomes" id="UP000821866">
    <property type="component" value="Unassembled WGS sequence"/>
</dbReference>
<keyword evidence="1" id="KW-0175">Coiled coil</keyword>
<feature type="coiled-coil region" evidence="1">
    <location>
        <begin position="12"/>
        <end position="60"/>
    </location>
</feature>
<feature type="region of interest" description="Disordered" evidence="2">
    <location>
        <begin position="183"/>
        <end position="228"/>
    </location>
</feature>
<dbReference type="AlphaFoldDB" id="A0A9J6CZ24"/>
<evidence type="ECO:0000313" key="4">
    <source>
        <dbReference type="Proteomes" id="UP000821866"/>
    </source>
</evidence>
<evidence type="ECO:0000256" key="2">
    <source>
        <dbReference type="SAM" id="MobiDB-lite"/>
    </source>
</evidence>
<reference evidence="3" key="1">
    <citation type="journal article" date="2020" name="Cell">
        <title>Large-Scale Comparative Analyses of Tick Genomes Elucidate Their Genetic Diversity and Vector Capacities.</title>
        <authorList>
            <consortium name="Tick Genome and Microbiome Consortium (TIGMIC)"/>
            <person name="Jia N."/>
            <person name="Wang J."/>
            <person name="Shi W."/>
            <person name="Du L."/>
            <person name="Sun Y."/>
            <person name="Zhan W."/>
            <person name="Jiang J.F."/>
            <person name="Wang Q."/>
            <person name="Zhang B."/>
            <person name="Ji P."/>
            <person name="Bell-Sakyi L."/>
            <person name="Cui X.M."/>
            <person name="Yuan T.T."/>
            <person name="Jiang B.G."/>
            <person name="Yang W.F."/>
            <person name="Lam T.T."/>
            <person name="Chang Q.C."/>
            <person name="Ding S.J."/>
            <person name="Wang X.J."/>
            <person name="Zhu J.G."/>
            <person name="Ruan X.D."/>
            <person name="Zhao L."/>
            <person name="Wei J.T."/>
            <person name="Ye R.Z."/>
            <person name="Que T.C."/>
            <person name="Du C.H."/>
            <person name="Zhou Y.H."/>
            <person name="Cheng J.X."/>
            <person name="Dai P.F."/>
            <person name="Guo W.B."/>
            <person name="Han X.H."/>
            <person name="Huang E.J."/>
            <person name="Li L.F."/>
            <person name="Wei W."/>
            <person name="Gao Y.C."/>
            <person name="Liu J.Z."/>
            <person name="Shao H.Z."/>
            <person name="Wang X."/>
            <person name="Wang C.C."/>
            <person name="Yang T.C."/>
            <person name="Huo Q.B."/>
            <person name="Li W."/>
            <person name="Chen H.Y."/>
            <person name="Chen S.E."/>
            <person name="Zhou L.G."/>
            <person name="Ni X.B."/>
            <person name="Tian J.H."/>
            <person name="Sheng Y."/>
            <person name="Liu T."/>
            <person name="Pan Y.S."/>
            <person name="Xia L.Y."/>
            <person name="Li J."/>
            <person name="Zhao F."/>
            <person name="Cao W.C."/>
        </authorList>
    </citation>
    <scope>NUCLEOTIDE SEQUENCE</scope>
    <source>
        <strain evidence="3">Rmic-2018</strain>
    </source>
</reference>
<evidence type="ECO:0000256" key="1">
    <source>
        <dbReference type="SAM" id="Coils"/>
    </source>
</evidence>
<gene>
    <name evidence="3" type="ORF">HPB51_027747</name>
</gene>
<reference evidence="3" key="2">
    <citation type="submission" date="2021-09" db="EMBL/GenBank/DDBJ databases">
        <authorList>
            <person name="Jia N."/>
            <person name="Wang J."/>
            <person name="Shi W."/>
            <person name="Du L."/>
            <person name="Sun Y."/>
            <person name="Zhan W."/>
            <person name="Jiang J."/>
            <person name="Wang Q."/>
            <person name="Zhang B."/>
            <person name="Ji P."/>
            <person name="Sakyi L.B."/>
            <person name="Cui X."/>
            <person name="Yuan T."/>
            <person name="Jiang B."/>
            <person name="Yang W."/>
            <person name="Lam T.T.-Y."/>
            <person name="Chang Q."/>
            <person name="Ding S."/>
            <person name="Wang X."/>
            <person name="Zhu J."/>
            <person name="Ruan X."/>
            <person name="Zhao L."/>
            <person name="Wei J."/>
            <person name="Que T."/>
            <person name="Du C."/>
            <person name="Cheng J."/>
            <person name="Dai P."/>
            <person name="Han X."/>
            <person name="Huang E."/>
            <person name="Gao Y."/>
            <person name="Liu J."/>
            <person name="Shao H."/>
            <person name="Ye R."/>
            <person name="Li L."/>
            <person name="Wei W."/>
            <person name="Wang X."/>
            <person name="Wang C."/>
            <person name="Huo Q."/>
            <person name="Li W."/>
            <person name="Guo W."/>
            <person name="Chen H."/>
            <person name="Chen S."/>
            <person name="Zhou L."/>
            <person name="Zhou L."/>
            <person name="Ni X."/>
            <person name="Tian J."/>
            <person name="Zhou Y."/>
            <person name="Sheng Y."/>
            <person name="Liu T."/>
            <person name="Pan Y."/>
            <person name="Xia L."/>
            <person name="Li J."/>
            <person name="Zhao F."/>
            <person name="Cao W."/>
        </authorList>
    </citation>
    <scope>NUCLEOTIDE SEQUENCE</scope>
    <source>
        <strain evidence="3">Rmic-2018</strain>
        <tissue evidence="3">Larvae</tissue>
    </source>
</reference>
<keyword evidence="4" id="KW-1185">Reference proteome</keyword>
<evidence type="ECO:0000313" key="3">
    <source>
        <dbReference type="EMBL" id="KAH7964018.1"/>
    </source>
</evidence>
<dbReference type="VEuPathDB" id="VectorBase:LOC119183239"/>
<feature type="compositionally biased region" description="Polar residues" evidence="2">
    <location>
        <begin position="217"/>
        <end position="228"/>
    </location>
</feature>
<accession>A0A9J6CZ24</accession>
<proteinExistence type="predicted"/>
<comment type="caution">
    <text evidence="3">The sequence shown here is derived from an EMBL/GenBank/DDBJ whole genome shotgun (WGS) entry which is preliminary data.</text>
</comment>
<protein>
    <submittedName>
        <fullName evidence="3">Uncharacterized protein</fullName>
    </submittedName>
</protein>
<sequence length="228" mass="26041">MSDKYDEMLTRLAAQEKDTKEIRKRLERLEQDTCASDDASKKLEADLNELEWRSRKFNLEIHGVSVYEGENLLAKVNSVASMIDVCALDAADVAAIHRLPCKFCKTPGRRHRQNRSCPNKYDSEVSNALKPSDQFIVQKLLRSAEYNRTIAFEDDSGFPTAPVNDLFPYSAFLVPRHEDTTSGMSTSLPSCRRTMEDSTRYKRRLPATLASKRSRFQPPSRSISWQNT</sequence>
<organism evidence="3 4">
    <name type="scientific">Rhipicephalus microplus</name>
    <name type="common">Cattle tick</name>
    <name type="synonym">Boophilus microplus</name>
    <dbReference type="NCBI Taxonomy" id="6941"/>
    <lineage>
        <taxon>Eukaryota</taxon>
        <taxon>Metazoa</taxon>
        <taxon>Ecdysozoa</taxon>
        <taxon>Arthropoda</taxon>
        <taxon>Chelicerata</taxon>
        <taxon>Arachnida</taxon>
        <taxon>Acari</taxon>
        <taxon>Parasitiformes</taxon>
        <taxon>Ixodida</taxon>
        <taxon>Ixodoidea</taxon>
        <taxon>Ixodidae</taxon>
        <taxon>Rhipicephalinae</taxon>
        <taxon>Rhipicephalus</taxon>
        <taxon>Boophilus</taxon>
    </lineage>
</organism>